<gene>
    <name evidence="1" type="ORF">DSO57_1037317</name>
</gene>
<name>A0ACC2SZ38_9FUNG</name>
<keyword evidence="2" id="KW-1185">Reference proteome</keyword>
<accession>A0ACC2SZ38</accession>
<reference evidence="1" key="1">
    <citation type="submission" date="2022-04" db="EMBL/GenBank/DDBJ databases">
        <title>Genome of the entomopathogenic fungus Entomophthora muscae.</title>
        <authorList>
            <person name="Elya C."/>
            <person name="Lovett B.R."/>
            <person name="Lee E."/>
            <person name="Macias A.M."/>
            <person name="Hajek A.E."/>
            <person name="De Bivort B.L."/>
            <person name="Kasson M.T."/>
            <person name="De Fine Licht H.H."/>
            <person name="Stajich J.E."/>
        </authorList>
    </citation>
    <scope>NUCLEOTIDE SEQUENCE</scope>
    <source>
        <strain evidence="1">Berkeley</strain>
    </source>
</reference>
<comment type="caution">
    <text evidence="1">The sequence shown here is derived from an EMBL/GenBank/DDBJ whole genome shotgun (WGS) entry which is preliminary data.</text>
</comment>
<proteinExistence type="predicted"/>
<sequence length="214" mass="24383">MAYKLPDLPYDYTSLEPYIDAKTMQVHHDFHHNAYVNNLNKALEGASKSIEDIVCVQQQVSTLGVGIRNNGGGHYNHSLFWTWMAPVGTSNTTPTGELKSKIDESFGSFDQFKTKFNEAAATRFGSGWAWLGVDSEGKLDITSTPNQDNPLMDVADKKLLPILGLDVWEHAYYLKYQNRRPEYINQWWNVVNWDKVVEYYDNYAKQGKPVPIGL</sequence>
<evidence type="ECO:0000313" key="1">
    <source>
        <dbReference type="EMBL" id="KAJ9067621.1"/>
    </source>
</evidence>
<organism evidence="1 2">
    <name type="scientific">Entomophthora muscae</name>
    <dbReference type="NCBI Taxonomy" id="34485"/>
    <lineage>
        <taxon>Eukaryota</taxon>
        <taxon>Fungi</taxon>
        <taxon>Fungi incertae sedis</taxon>
        <taxon>Zoopagomycota</taxon>
        <taxon>Entomophthoromycotina</taxon>
        <taxon>Entomophthoromycetes</taxon>
        <taxon>Entomophthorales</taxon>
        <taxon>Entomophthoraceae</taxon>
        <taxon>Entomophthora</taxon>
    </lineage>
</organism>
<evidence type="ECO:0000313" key="2">
    <source>
        <dbReference type="Proteomes" id="UP001165960"/>
    </source>
</evidence>
<protein>
    <submittedName>
        <fullName evidence="1">Uncharacterized protein</fullName>
    </submittedName>
</protein>
<dbReference type="Proteomes" id="UP001165960">
    <property type="component" value="Unassembled WGS sequence"/>
</dbReference>
<dbReference type="EMBL" id="QTSX02003945">
    <property type="protein sequence ID" value="KAJ9067621.1"/>
    <property type="molecule type" value="Genomic_DNA"/>
</dbReference>